<dbReference type="InterPro" id="IPR036291">
    <property type="entry name" value="NAD(P)-bd_dom_sf"/>
</dbReference>
<dbReference type="InterPro" id="IPR008927">
    <property type="entry name" value="6-PGluconate_DH-like_C_sf"/>
</dbReference>
<comment type="caution">
    <text evidence="2">The sequence shown here is derived from an EMBL/GenBank/DDBJ whole genome shotgun (WGS) entry which is preliminary data.</text>
</comment>
<evidence type="ECO:0000313" key="2">
    <source>
        <dbReference type="EMBL" id="OHA44402.1"/>
    </source>
</evidence>
<dbReference type="SUPFAM" id="SSF51735">
    <property type="entry name" value="NAD(P)-binding Rossmann-fold domains"/>
    <property type="match status" value="1"/>
</dbReference>
<dbReference type="PANTHER" id="PTHR43750:SF3">
    <property type="entry name" value="UDP-GLUCOSE 6-DEHYDROGENASE TUAD"/>
    <property type="match status" value="1"/>
</dbReference>
<dbReference type="PANTHER" id="PTHR43750">
    <property type="entry name" value="UDP-GLUCOSE 6-DEHYDROGENASE TUAD"/>
    <property type="match status" value="1"/>
</dbReference>
<dbReference type="GO" id="GO:0016616">
    <property type="term" value="F:oxidoreductase activity, acting on the CH-OH group of donors, NAD or NADP as acceptor"/>
    <property type="evidence" value="ECO:0007669"/>
    <property type="project" value="InterPro"/>
</dbReference>
<proteinExistence type="predicted"/>
<name>A0A1G2P9S2_9BACT</name>
<dbReference type="EMBL" id="MHSL01000003">
    <property type="protein sequence ID" value="OHA44402.1"/>
    <property type="molecule type" value="Genomic_DNA"/>
</dbReference>
<dbReference type="Proteomes" id="UP000176355">
    <property type="component" value="Unassembled WGS sequence"/>
</dbReference>
<feature type="domain" description="UDP-glucose/GDP-mannose dehydrogenase dimerisation" evidence="1">
    <location>
        <begin position="180"/>
        <end position="274"/>
    </location>
</feature>
<dbReference type="InterPro" id="IPR014026">
    <property type="entry name" value="UDP-Glc/GDP-Man_DH_dimer"/>
</dbReference>
<dbReference type="Gene3D" id="3.40.50.720">
    <property type="entry name" value="NAD(P)-binding Rossmann-like Domain"/>
    <property type="match status" value="2"/>
</dbReference>
<gene>
    <name evidence="2" type="ORF">A3G03_01560</name>
</gene>
<dbReference type="AlphaFoldDB" id="A0A1G2P9S2"/>
<dbReference type="SUPFAM" id="SSF48179">
    <property type="entry name" value="6-phosphogluconate dehydrogenase C-terminal domain-like"/>
    <property type="match status" value="1"/>
</dbReference>
<evidence type="ECO:0000313" key="3">
    <source>
        <dbReference type="Proteomes" id="UP000176355"/>
    </source>
</evidence>
<accession>A0A1G2P9S2</accession>
<protein>
    <recommendedName>
        <fullName evidence="1">UDP-glucose/GDP-mannose dehydrogenase dimerisation domain-containing protein</fullName>
    </recommendedName>
</protein>
<sequence length="283" mass="32283">MKEKLSPEITLYGLGYVGRAIFNFLKDKYQVQIVDPKPAGPLPEEIRKLIVTPGKQKPTVYAVVAVPTLPKKDGSCDTSLVELVIKNSEHKHYLIKSTVVPGTTESLIKKTGKKIIFSPEFIGEGGYFIPHWKGYPHPTDMKLHEFHIFGSERAETKIWVGLWQKVAGWAPHYAQTDSVTAEIIKYAENSHLATLKMFWDELYDLCKIEKRDYNEVRELLLLDGRISRAMSLIYKDARGFGGKCLPKDLNAIVRHMEKRGINPHFFKAILQSNKIFRGKSQKQ</sequence>
<dbReference type="GO" id="GO:0051287">
    <property type="term" value="F:NAD binding"/>
    <property type="evidence" value="ECO:0007669"/>
    <property type="project" value="InterPro"/>
</dbReference>
<reference evidence="2 3" key="1">
    <citation type="journal article" date="2016" name="Nat. Commun.">
        <title>Thousands of microbial genomes shed light on interconnected biogeochemical processes in an aquifer system.</title>
        <authorList>
            <person name="Anantharaman K."/>
            <person name="Brown C.T."/>
            <person name="Hug L.A."/>
            <person name="Sharon I."/>
            <person name="Castelle C.J."/>
            <person name="Probst A.J."/>
            <person name="Thomas B.C."/>
            <person name="Singh A."/>
            <person name="Wilkins M.J."/>
            <person name="Karaoz U."/>
            <person name="Brodie E.L."/>
            <person name="Williams K.H."/>
            <person name="Hubbard S.S."/>
            <person name="Banfield J.F."/>
        </authorList>
    </citation>
    <scope>NUCLEOTIDE SEQUENCE [LARGE SCALE GENOMIC DNA]</scope>
</reference>
<dbReference type="Pfam" id="PF00984">
    <property type="entry name" value="UDPG_MGDP_dh"/>
    <property type="match status" value="1"/>
</dbReference>
<evidence type="ECO:0000259" key="1">
    <source>
        <dbReference type="Pfam" id="PF00984"/>
    </source>
</evidence>
<dbReference type="Gene3D" id="1.20.5.100">
    <property type="entry name" value="Cytochrome c1, transmembrane anchor, C-terminal"/>
    <property type="match status" value="1"/>
</dbReference>
<organism evidence="2 3">
    <name type="scientific">Candidatus Taylorbacteria bacterium RIFCSPLOWO2_12_FULL_44_15c</name>
    <dbReference type="NCBI Taxonomy" id="1802333"/>
    <lineage>
        <taxon>Bacteria</taxon>
        <taxon>Candidatus Tayloriibacteriota</taxon>
    </lineage>
</organism>
<dbReference type="STRING" id="1802333.A3G03_01560"/>